<evidence type="ECO:0000256" key="2">
    <source>
        <dbReference type="ARBA" id="ARBA00022692"/>
    </source>
</evidence>
<keyword evidence="2" id="KW-0812">Transmembrane</keyword>
<evidence type="ECO:0000313" key="7">
    <source>
        <dbReference type="EMBL" id="CAF1452282.1"/>
    </source>
</evidence>
<evidence type="ECO:0000256" key="3">
    <source>
        <dbReference type="ARBA" id="ARBA00022729"/>
    </source>
</evidence>
<keyword evidence="6" id="KW-0325">Glycoprotein</keyword>
<evidence type="ECO:0000256" key="4">
    <source>
        <dbReference type="ARBA" id="ARBA00022989"/>
    </source>
</evidence>
<evidence type="ECO:0000256" key="1">
    <source>
        <dbReference type="ARBA" id="ARBA00004370"/>
    </source>
</evidence>
<dbReference type="EMBL" id="CAJNOR010003837">
    <property type="protein sequence ID" value="CAF1452282.1"/>
    <property type="molecule type" value="Genomic_DNA"/>
</dbReference>
<dbReference type="PANTHER" id="PTHR48063:SF112">
    <property type="entry name" value="RECEPTOR LIKE PROTEIN 30-LIKE"/>
    <property type="match status" value="1"/>
</dbReference>
<evidence type="ECO:0000256" key="6">
    <source>
        <dbReference type="ARBA" id="ARBA00023180"/>
    </source>
</evidence>
<reference evidence="7" key="1">
    <citation type="submission" date="2021-02" db="EMBL/GenBank/DDBJ databases">
        <authorList>
            <person name="Nowell W R."/>
        </authorList>
    </citation>
    <scope>NUCLEOTIDE SEQUENCE</scope>
</reference>
<comment type="subcellular location">
    <subcellularLocation>
        <location evidence="1">Membrane</location>
    </subcellularLocation>
</comment>
<name>A0A815PPI9_ADIRI</name>
<dbReference type="GO" id="GO:0016020">
    <property type="term" value="C:membrane"/>
    <property type="evidence" value="ECO:0007669"/>
    <property type="project" value="UniProtKB-SubCell"/>
</dbReference>
<dbReference type="Proteomes" id="UP000663828">
    <property type="component" value="Unassembled WGS sequence"/>
</dbReference>
<dbReference type="InterPro" id="IPR032675">
    <property type="entry name" value="LRR_dom_sf"/>
</dbReference>
<accession>A0A815PPI9</accession>
<comment type="caution">
    <text evidence="7">The sequence shown here is derived from an EMBL/GenBank/DDBJ whole genome shotgun (WGS) entry which is preliminary data.</text>
</comment>
<evidence type="ECO:0000313" key="8">
    <source>
        <dbReference type="Proteomes" id="UP000663828"/>
    </source>
</evidence>
<gene>
    <name evidence="7" type="ORF">XAT740_LOCUS36950</name>
</gene>
<dbReference type="Gene3D" id="3.80.10.10">
    <property type="entry name" value="Ribonuclease Inhibitor"/>
    <property type="match status" value="1"/>
</dbReference>
<dbReference type="InterPro" id="IPR046956">
    <property type="entry name" value="RLP23-like"/>
</dbReference>
<keyword evidence="5" id="KW-0472">Membrane</keyword>
<organism evidence="7 8">
    <name type="scientific">Adineta ricciae</name>
    <name type="common">Rotifer</name>
    <dbReference type="NCBI Taxonomy" id="249248"/>
    <lineage>
        <taxon>Eukaryota</taxon>
        <taxon>Metazoa</taxon>
        <taxon>Spiralia</taxon>
        <taxon>Gnathifera</taxon>
        <taxon>Rotifera</taxon>
        <taxon>Eurotatoria</taxon>
        <taxon>Bdelloidea</taxon>
        <taxon>Adinetida</taxon>
        <taxon>Adinetidae</taxon>
        <taxon>Adineta</taxon>
    </lineage>
</organism>
<keyword evidence="3" id="KW-0732">Signal</keyword>
<dbReference type="SUPFAM" id="SSF52058">
    <property type="entry name" value="L domain-like"/>
    <property type="match status" value="1"/>
</dbReference>
<dbReference type="PANTHER" id="PTHR48063">
    <property type="entry name" value="LRR RECEPTOR-LIKE KINASE"/>
    <property type="match status" value="1"/>
</dbReference>
<proteinExistence type="predicted"/>
<evidence type="ECO:0000256" key="5">
    <source>
        <dbReference type="ARBA" id="ARBA00023136"/>
    </source>
</evidence>
<sequence>MPVLTLESLPNEILIKLFEKYIDGTDIIHAFAGQQNQRIDNVLAICQRLRFNFQNCRKDDFQVWMGLVPNYVTKIHELILSDYNSFGQVCAFLTAFPSLQQFTELHKLHIHFHECAVGWSVIRMALLSLTNTPLQTLILKKYNRERILFSYVPDDDDNDVRLSTLKQLYFVGNFTYGQWNFIQALSPNLEHLTNLNIDVEFSYLRRIFRQYPRLKYLNVRFVSKTYDDVVYNGYSSKVEVQPLSTLRTLILSFPEDHATVFEDLSRYLDLMPALSYLDIKAHRALLNATQWESFLHTALFSLTHFHLKTLYYHIRNDLERLLDAFETPFWINMTNFYFIVTEHQYFDSDSFRMGKSPDGGEDEFDYPVIQWWIVPFRGLHDDIPVSDITSFGIPNRMHSLSPYYQFTKVQSLTICRLDQNVLAWLQTHLNLPRIKHLDLSNLSDTNDTLNSLVSNIQDIASLRVSRNQLRGNWHPIIEKMKSLKALYISSRYESDVCDKDIQLIAQLFPAIEHLAIRTIASRNVSILRIQIPSIRFISIESTDSEWLPDWTNMSNLFYRDLMAYQLFTSRRNLKTITTWIDSTMQSDQSLERNRLQNWTFDANFTDTQDN</sequence>
<dbReference type="AlphaFoldDB" id="A0A815PPI9"/>
<keyword evidence="8" id="KW-1185">Reference proteome</keyword>
<keyword evidence="4" id="KW-1133">Transmembrane helix</keyword>
<protein>
    <submittedName>
        <fullName evidence="7">Uncharacterized protein</fullName>
    </submittedName>
</protein>